<comment type="similarity">
    <text evidence="1">Belongs to the STK19 family.</text>
</comment>
<dbReference type="Proteomes" id="UP000694412">
    <property type="component" value="Unassembled WGS sequence"/>
</dbReference>
<dbReference type="PANTHER" id="PTHR15243">
    <property type="entry name" value="SERINE/THREONINE-PROTEIN KINASE 19"/>
    <property type="match status" value="1"/>
</dbReference>
<dbReference type="Pfam" id="PF10494">
    <property type="entry name" value="Stk19"/>
    <property type="match status" value="1"/>
</dbReference>
<dbReference type="InterPro" id="IPR018865">
    <property type="entry name" value="STK19-like"/>
</dbReference>
<organism evidence="2 3">
    <name type="scientific">Coturnix japonica</name>
    <name type="common">Japanese quail</name>
    <name type="synonym">Coturnix coturnix japonica</name>
    <dbReference type="NCBI Taxonomy" id="93934"/>
    <lineage>
        <taxon>Eukaryota</taxon>
        <taxon>Metazoa</taxon>
        <taxon>Chordata</taxon>
        <taxon>Craniata</taxon>
        <taxon>Vertebrata</taxon>
        <taxon>Euteleostomi</taxon>
        <taxon>Archelosauria</taxon>
        <taxon>Archosauria</taxon>
        <taxon>Dinosauria</taxon>
        <taxon>Saurischia</taxon>
        <taxon>Theropoda</taxon>
        <taxon>Coelurosauria</taxon>
        <taxon>Aves</taxon>
        <taxon>Neognathae</taxon>
        <taxon>Galloanserae</taxon>
        <taxon>Galliformes</taxon>
        <taxon>Phasianidae</taxon>
        <taxon>Perdicinae</taxon>
        <taxon>Coturnix</taxon>
    </lineage>
</organism>
<proteinExistence type="inferred from homology"/>
<dbReference type="CTD" id="8859"/>
<dbReference type="KEGG" id="cjo:107307503"/>
<sequence length="230" mass="25512">MAARRRCGGAVNRRPGPEAVEAALKEAAALFPPRWSELPALVLRHQLYGLAGDRTAVDRHLGRLQAEGRIRLLQLGLGSDTVAVIRDEDFREAVLRAVSDSPCFPLVRRFLTEAPRLLSFQREQLQNMGLSDQHVTQLVAAGLLTVRDAGSWWLALPGTGRFIRALLKGRKQLLSAVRRSRHREVLQAELGQRRSRPTLGLRYVLLDLLGAELLRSVPTTSGPLLRLADT</sequence>
<dbReference type="GeneTree" id="ENSGT00390000018295"/>
<gene>
    <name evidence="2" type="primary">STK19</name>
</gene>
<accession>A0A8C2SPL1</accession>
<dbReference type="RefSeq" id="XP_015706496.1">
    <property type="nucleotide sequence ID" value="XM_015851010.2"/>
</dbReference>
<dbReference type="AlphaFoldDB" id="A0A8C2SPL1"/>
<dbReference type="Ensembl" id="ENSCJPT00005003125.1">
    <property type="protein sequence ID" value="ENSCJPP00005001835.1"/>
    <property type="gene ID" value="ENSCJPG00005001879.1"/>
</dbReference>
<reference evidence="2" key="2">
    <citation type="submission" date="2025-09" db="UniProtKB">
        <authorList>
            <consortium name="Ensembl"/>
        </authorList>
    </citation>
    <scope>IDENTIFICATION</scope>
</reference>
<dbReference type="GO" id="GO:0046579">
    <property type="term" value="P:positive regulation of Ras protein signal transduction"/>
    <property type="evidence" value="ECO:0007669"/>
    <property type="project" value="TreeGrafter"/>
</dbReference>
<protein>
    <submittedName>
        <fullName evidence="2">Serine/threonine kinase 19</fullName>
    </submittedName>
</protein>
<evidence type="ECO:0000313" key="2">
    <source>
        <dbReference type="Ensembl" id="ENSCJPP00005001835.1"/>
    </source>
</evidence>
<dbReference type="OrthoDB" id="10261701at2759"/>
<evidence type="ECO:0000313" key="3">
    <source>
        <dbReference type="Proteomes" id="UP000694412"/>
    </source>
</evidence>
<reference evidence="2" key="1">
    <citation type="submission" date="2025-08" db="UniProtKB">
        <authorList>
            <consortium name="Ensembl"/>
        </authorList>
    </citation>
    <scope>IDENTIFICATION</scope>
</reference>
<evidence type="ECO:0000256" key="1">
    <source>
        <dbReference type="ARBA" id="ARBA00093458"/>
    </source>
</evidence>
<name>A0A8C2SPL1_COTJA</name>
<keyword evidence="3" id="KW-1185">Reference proteome</keyword>
<dbReference type="PANTHER" id="PTHR15243:SF0">
    <property type="entry name" value="SERINE_THREONINE-PROTEIN KINASE 19"/>
    <property type="match status" value="1"/>
</dbReference>
<dbReference type="GeneID" id="107307503"/>